<comment type="caution">
    <text evidence="1">The sequence shown here is derived from an EMBL/GenBank/DDBJ whole genome shotgun (WGS) entry which is preliminary data.</text>
</comment>
<proteinExistence type="predicted"/>
<dbReference type="Proteomes" id="UP000767334">
    <property type="component" value="Unassembled WGS sequence"/>
</dbReference>
<dbReference type="EMBL" id="JACJLL010000073">
    <property type="protein sequence ID" value="MBM6819953.1"/>
    <property type="molecule type" value="Genomic_DNA"/>
</dbReference>
<name>A0ABS2FHE4_9CLOT</name>
<organism evidence="1 2">
    <name type="scientific">Clostridium saudiense</name>
    <dbReference type="NCBI Taxonomy" id="1414720"/>
    <lineage>
        <taxon>Bacteria</taxon>
        <taxon>Bacillati</taxon>
        <taxon>Bacillota</taxon>
        <taxon>Clostridia</taxon>
        <taxon>Eubacteriales</taxon>
        <taxon>Clostridiaceae</taxon>
        <taxon>Clostridium</taxon>
    </lineage>
</organism>
<protein>
    <submittedName>
        <fullName evidence="1">Uncharacterized protein</fullName>
    </submittedName>
</protein>
<accession>A0ABS2FHE4</accession>
<reference evidence="1 2" key="1">
    <citation type="journal article" date="2021" name="Sci. Rep.">
        <title>The distribution of antibiotic resistance genes in chicken gut microbiota commensals.</title>
        <authorList>
            <person name="Juricova H."/>
            <person name="Matiasovicova J."/>
            <person name="Kubasova T."/>
            <person name="Cejkova D."/>
            <person name="Rychlik I."/>
        </authorList>
    </citation>
    <scope>NUCLEOTIDE SEQUENCE [LARGE SCALE GENOMIC DNA]</scope>
    <source>
        <strain evidence="1 2">An435</strain>
    </source>
</reference>
<dbReference type="RefSeq" id="WP_204572421.1">
    <property type="nucleotide sequence ID" value="NZ_JACJLL010000073.1"/>
</dbReference>
<keyword evidence="2" id="KW-1185">Reference proteome</keyword>
<sequence>MMNKEEMIIEIIYRLIDLVREEQPMNGTFGITIRFKGNQFMNSMTKRISYALESENGLLTVDDLKQTIILSIIRASEYFNEKELQEVLDEDFDMSKPVVQRFYQCSCKLARYDIYLLTSVKYRKKSDDEIEGYYTTKYLSEYETDVDGDDASKLLENLLHNKMKKMMPKKTKINTPLDVLIYETDLITKDIKQNNVDFLFEGDRREMSKSAYDNKIDCLKKSIRKGVEASGLNIANMSRREAKYYAIAYNIYQICNGSETIKSVIKLIDKFTELENHLVDEYSKIGSNELTQLYRGTIDNDSFMGLVTKIICYANDICKKYNFEIAYKYKSIDIETEDEVYYFDKTHIKKSLGIKDVYVITRVLSGERNHYKGLKFIEIG</sequence>
<gene>
    <name evidence="1" type="ORF">H6A19_11510</name>
</gene>
<evidence type="ECO:0000313" key="1">
    <source>
        <dbReference type="EMBL" id="MBM6819953.1"/>
    </source>
</evidence>
<evidence type="ECO:0000313" key="2">
    <source>
        <dbReference type="Proteomes" id="UP000767334"/>
    </source>
</evidence>